<dbReference type="InterPro" id="IPR052341">
    <property type="entry name" value="LOG_family_nucleotidases"/>
</dbReference>
<dbReference type="EMBL" id="VSIV01000136">
    <property type="protein sequence ID" value="TYB33528.1"/>
    <property type="molecule type" value="Genomic_DNA"/>
</dbReference>
<evidence type="ECO:0000313" key="1">
    <source>
        <dbReference type="EMBL" id="TYB33528.1"/>
    </source>
</evidence>
<dbReference type="Proteomes" id="UP000323337">
    <property type="component" value="Unassembled WGS sequence"/>
</dbReference>
<dbReference type="NCBIfam" id="TIGR00725">
    <property type="entry name" value="TIGR00725 family protein"/>
    <property type="match status" value="1"/>
</dbReference>
<dbReference type="PANTHER" id="PTHR43393:SF3">
    <property type="entry name" value="LYSINE DECARBOXYLASE-LIKE PROTEIN"/>
    <property type="match status" value="1"/>
</dbReference>
<dbReference type="Pfam" id="PF18306">
    <property type="entry name" value="LDcluster4"/>
    <property type="match status" value="1"/>
</dbReference>
<dbReference type="Gene3D" id="3.40.50.450">
    <property type="match status" value="1"/>
</dbReference>
<comment type="caution">
    <text evidence="1">The sequence shown here is derived from an EMBL/GenBank/DDBJ whole genome shotgun (WGS) entry which is preliminary data.</text>
</comment>
<reference evidence="1 2" key="1">
    <citation type="submission" date="2019-08" db="EMBL/GenBank/DDBJ databases">
        <title>Genomic characterization of a novel candidate phylum (ARYD3) from a high temperature, high salinity tertiary oil reservoir in north central Oklahoma, USA.</title>
        <authorList>
            <person name="Youssef N.H."/>
            <person name="Yadav A."/>
            <person name="Elshahed M.S."/>
        </authorList>
    </citation>
    <scope>NUCLEOTIDE SEQUENCE [LARGE SCALE GENOMIC DNA]</scope>
    <source>
        <strain evidence="1">ARYD1</strain>
    </source>
</reference>
<dbReference type="InterPro" id="IPR005268">
    <property type="entry name" value="CHP00725"/>
</dbReference>
<sequence>MKAVKTVSVIGQAHCDVDLADVAEKAGEIIGNFGYVIVSGGLSGVMEFACKGAKKAGGTTVGILPGYDKDEANKYVDIAVPTGLNHARNVVVVSSGDFIVSIGGGFGTMSEISIASKLGKDIISYHSPIEHQLNFSGEEAFFSHLKETLGHI</sequence>
<dbReference type="GO" id="GO:0005829">
    <property type="term" value="C:cytosol"/>
    <property type="evidence" value="ECO:0007669"/>
    <property type="project" value="TreeGrafter"/>
</dbReference>
<dbReference type="PANTHER" id="PTHR43393">
    <property type="entry name" value="CYTOKININ RIBOSIDE 5'-MONOPHOSPHATE PHOSPHORIBOHYDROLASE"/>
    <property type="match status" value="1"/>
</dbReference>
<name>A0A5D0MQ90_FLESI</name>
<organism evidence="1 2">
    <name type="scientific">Flexistipes sinusarabici</name>
    <dbReference type="NCBI Taxonomy" id="2352"/>
    <lineage>
        <taxon>Bacteria</taxon>
        <taxon>Pseudomonadati</taxon>
        <taxon>Deferribacterota</taxon>
        <taxon>Deferribacteres</taxon>
        <taxon>Deferribacterales</taxon>
        <taxon>Flexistipitaceae</taxon>
        <taxon>Flexistipes</taxon>
    </lineage>
</organism>
<dbReference type="AlphaFoldDB" id="A0A5D0MQ90"/>
<dbReference type="SUPFAM" id="SSF102405">
    <property type="entry name" value="MCP/YpsA-like"/>
    <property type="match status" value="1"/>
</dbReference>
<proteinExistence type="predicted"/>
<accession>A0A5D0MQ90</accession>
<gene>
    <name evidence="1" type="ORF">FXF49_05860</name>
</gene>
<evidence type="ECO:0000313" key="2">
    <source>
        <dbReference type="Proteomes" id="UP000323337"/>
    </source>
</evidence>
<protein>
    <submittedName>
        <fullName evidence="1">TIGR00725 family protein</fullName>
    </submittedName>
</protein>
<dbReference type="InterPro" id="IPR041164">
    <property type="entry name" value="LDcluster4"/>
</dbReference>